<evidence type="ECO:0000313" key="1">
    <source>
        <dbReference type="EMBL" id="CAH0515052.1"/>
    </source>
</evidence>
<dbReference type="SUPFAM" id="SSF49785">
    <property type="entry name" value="Galactose-binding domain-like"/>
    <property type="match status" value="1"/>
</dbReference>
<reference evidence="1 2" key="1">
    <citation type="submission" date="2021-11" db="EMBL/GenBank/DDBJ databases">
        <authorList>
            <person name="Islam A."/>
            <person name="Islam S."/>
            <person name="Flora M.S."/>
            <person name="Rahman M."/>
            <person name="Ziaur R.M."/>
            <person name="Epstein J.H."/>
            <person name="Hassan M."/>
            <person name="Klassen M."/>
            <person name="Woodard K."/>
            <person name="Webb A."/>
            <person name="Webby R.J."/>
            <person name="El Zowalaty M.E."/>
        </authorList>
    </citation>
    <scope>NUCLEOTIDE SEQUENCE [LARGE SCALE GENOMIC DNA]</scope>
    <source>
        <strain evidence="1">Pbs1</strain>
    </source>
</reference>
<dbReference type="InterPro" id="IPR008979">
    <property type="entry name" value="Galactose-bd-like_sf"/>
</dbReference>
<dbReference type="EMBL" id="CAKLCB010000099">
    <property type="protein sequence ID" value="CAH0515052.1"/>
    <property type="molecule type" value="Genomic_DNA"/>
</dbReference>
<proteinExistence type="predicted"/>
<sequence>MTVSSSSTSDTVAHSSTIELSASLVPTLSTPVDSNGASLLRSFAVILCRECQFLEFPGCDVHGSLYTDQLSDTDGKLHAKCPRCSAATNTARPFRDGCRRCKASTNVAMWVCSREEIQQAMEAFPVMTEIIEHTIISCEYCHSVIFPRAREVMTVRTAVEPLAAASGKPLKVANFQLSMPHVDGCLRKGMPLQPVAVQLPKSELNFVVDRIQSCPLAPKLTGKPQYRSRRVEIVTQQNHLHQVAIRILLTIIGAFDPNSAAAVEPLRQVVTILKKVEPLVLFSEWSPLRQLSHEKVFPKEVISSSVFDEQHTASNILENDSNFWRSATKTDENILRSDEWIVCQFSSAVTVSSIELKWHADFLPEQFSLGISRDGMSYDTVAIVVASTTDSRILVPKGALVTSIKITMISSDVSGKSFGLTLITCKEASFSSVHTSTGLVLRNIQHWLHDAAVSSLPEVRDLALQALQRLLVASGSLCGLLQLATCLVINTRVESSPVSADVNSHSWNQFDLLSEDGQSSAQLFVQDLAASIQRIVLGGRPQVDLQDKRVIEQLFLLHEEIRAAERNSTNMDTSCSTDSSASLFTLMTGRQDVMESIKRRSQLGLIILHIISALSAWQMKRMQKAEEFIGKRELELMQLEEPFSIEICPEFFAISHRLLISVLDRWLSDPCQQQQDTTDTYFKNGDDDVSVGGIQGRKDSSRESFRDLYDALTSSFEHYRADVEKQGGQSGTDLSPGQFKAGYAGHSMFSPDGLCVAVLEIVTSHLRRLVLSRIDPIEIGITPAHVQSENDILSAPPALNPTVSLLEQLISLGTKRSDAFFPVSLKAAAAMEVGTEAFYPSAHQRTKVLASRMGKGATLEVQVRWPVQERDQEDPRYERLIVMIQLECIKLGIRHAIRGTWCFFIHLVVEVPSVRNTEEVLTQHFAPCIQRAGFSSWQVAAGAQELSINLQRHLDWNRVEKMSQDSGSGWIRVYPADVASYDEVLANIEEFLAEHATNG</sequence>
<keyword evidence="2" id="KW-1185">Reference proteome</keyword>
<dbReference type="Proteomes" id="UP001158986">
    <property type="component" value="Unassembled WGS sequence"/>
</dbReference>
<gene>
    <name evidence="1" type="ORF">PBS001_LOCUS1778</name>
</gene>
<dbReference type="Gene3D" id="2.60.120.260">
    <property type="entry name" value="Galactose-binding domain-like"/>
    <property type="match status" value="1"/>
</dbReference>
<name>A0ABN8CQ63_9STRA</name>
<accession>A0ABN8CQ63</accession>
<protein>
    <recommendedName>
        <fullName evidence="3">F5/8 type C domain-containing protein</fullName>
    </recommendedName>
</protein>
<comment type="caution">
    <text evidence="1">The sequence shown here is derived from an EMBL/GenBank/DDBJ whole genome shotgun (WGS) entry which is preliminary data.</text>
</comment>
<evidence type="ECO:0008006" key="3">
    <source>
        <dbReference type="Google" id="ProtNLM"/>
    </source>
</evidence>
<organism evidence="1 2">
    <name type="scientific">Peronospora belbahrii</name>
    <dbReference type="NCBI Taxonomy" id="622444"/>
    <lineage>
        <taxon>Eukaryota</taxon>
        <taxon>Sar</taxon>
        <taxon>Stramenopiles</taxon>
        <taxon>Oomycota</taxon>
        <taxon>Peronosporomycetes</taxon>
        <taxon>Peronosporales</taxon>
        <taxon>Peronosporaceae</taxon>
        <taxon>Peronospora</taxon>
    </lineage>
</organism>
<evidence type="ECO:0000313" key="2">
    <source>
        <dbReference type="Proteomes" id="UP001158986"/>
    </source>
</evidence>